<feature type="transmembrane region" description="Helical" evidence="2">
    <location>
        <begin position="103"/>
        <end position="125"/>
    </location>
</feature>
<proteinExistence type="predicted"/>
<gene>
    <name evidence="3" type="ORF">GMJLKIPL_4944</name>
</gene>
<accession>A0ABQ4SM84</accession>
<keyword evidence="2" id="KW-1133">Transmembrane helix</keyword>
<organism evidence="3 4">
    <name type="scientific">Methylobacterium isbiliense</name>
    <dbReference type="NCBI Taxonomy" id="315478"/>
    <lineage>
        <taxon>Bacteria</taxon>
        <taxon>Pseudomonadati</taxon>
        <taxon>Pseudomonadota</taxon>
        <taxon>Alphaproteobacteria</taxon>
        <taxon>Hyphomicrobiales</taxon>
        <taxon>Methylobacteriaceae</taxon>
        <taxon>Methylobacterium</taxon>
    </lineage>
</organism>
<keyword evidence="4" id="KW-1185">Reference proteome</keyword>
<reference evidence="3" key="1">
    <citation type="journal article" date="2021" name="Front. Microbiol.">
        <title>Comprehensive Comparative Genomics and Phenotyping of Methylobacterium Species.</title>
        <authorList>
            <person name="Alessa O."/>
            <person name="Ogura Y."/>
            <person name="Fujitani Y."/>
            <person name="Takami H."/>
            <person name="Hayashi T."/>
            <person name="Sahin N."/>
            <person name="Tani A."/>
        </authorList>
    </citation>
    <scope>NUCLEOTIDE SEQUENCE</scope>
    <source>
        <strain evidence="3">DSM 17168</strain>
    </source>
</reference>
<feature type="compositionally biased region" description="Basic and acidic residues" evidence="1">
    <location>
        <begin position="227"/>
        <end position="248"/>
    </location>
</feature>
<comment type="caution">
    <text evidence="3">The sequence shown here is derived from an EMBL/GenBank/DDBJ whole genome shotgun (WGS) entry which is preliminary data.</text>
</comment>
<reference evidence="3" key="2">
    <citation type="submission" date="2021-08" db="EMBL/GenBank/DDBJ databases">
        <authorList>
            <person name="Tani A."/>
            <person name="Ola A."/>
            <person name="Ogura Y."/>
            <person name="Katsura K."/>
            <person name="Hayashi T."/>
        </authorList>
    </citation>
    <scope>NUCLEOTIDE SEQUENCE</scope>
    <source>
        <strain evidence="3">DSM 17168</strain>
    </source>
</reference>
<evidence type="ECO:0000313" key="4">
    <source>
        <dbReference type="Proteomes" id="UP001055153"/>
    </source>
</evidence>
<keyword evidence="2" id="KW-0812">Transmembrane</keyword>
<dbReference type="EMBL" id="BPQQ01000066">
    <property type="protein sequence ID" value="GJE02993.1"/>
    <property type="molecule type" value="Genomic_DNA"/>
</dbReference>
<name>A0ABQ4SM84_9HYPH</name>
<protein>
    <submittedName>
        <fullName evidence="3">Uncharacterized protein</fullName>
    </submittedName>
</protein>
<evidence type="ECO:0000256" key="2">
    <source>
        <dbReference type="SAM" id="Phobius"/>
    </source>
</evidence>
<feature type="region of interest" description="Disordered" evidence="1">
    <location>
        <begin position="227"/>
        <end position="268"/>
    </location>
</feature>
<sequence>MRDRLPSLPQGCSDQDLAEPWEMLQRVEHLPGLRCQSRSHQRWELPSGVERGAPLPKPSILVPIEIVNERIPLPLGFEQAILEEARGPVENGVDRRKLLGQIIWLDFGIFWCVVDLLSILNLIVIRVPLPSFRAVRALATAELHEPCSAESPRRLVCRHEPSGSQDRASPRQLVGWCPDVHAGVMQDEVLEVDEFAGEPERRAGVVKVGAAFPAACDRTGAQPLVKPREGIFGDRKRPPQDFPSDREVNGVSYCSQKSLGGKRKSTST</sequence>
<evidence type="ECO:0000256" key="1">
    <source>
        <dbReference type="SAM" id="MobiDB-lite"/>
    </source>
</evidence>
<keyword evidence="2" id="KW-0472">Membrane</keyword>
<evidence type="ECO:0000313" key="3">
    <source>
        <dbReference type="EMBL" id="GJE02993.1"/>
    </source>
</evidence>
<dbReference type="Proteomes" id="UP001055153">
    <property type="component" value="Unassembled WGS sequence"/>
</dbReference>